<proteinExistence type="predicted"/>
<gene>
    <name evidence="1" type="ORF">UC8_40590</name>
</gene>
<accession>A0A5B9QW72</accession>
<reference evidence="1 2" key="1">
    <citation type="submission" date="2019-08" db="EMBL/GenBank/DDBJ databases">
        <title>Deep-cultivation of Planctomycetes and their phenomic and genomic characterization uncovers novel biology.</title>
        <authorList>
            <person name="Wiegand S."/>
            <person name="Jogler M."/>
            <person name="Boedeker C."/>
            <person name="Pinto D."/>
            <person name="Vollmers J."/>
            <person name="Rivas-Marin E."/>
            <person name="Kohn T."/>
            <person name="Peeters S.H."/>
            <person name="Heuer A."/>
            <person name="Rast P."/>
            <person name="Oberbeckmann S."/>
            <person name="Bunk B."/>
            <person name="Jeske O."/>
            <person name="Meyerdierks A."/>
            <person name="Storesund J.E."/>
            <person name="Kallscheuer N."/>
            <person name="Luecker S."/>
            <person name="Lage O.M."/>
            <person name="Pohl T."/>
            <person name="Merkel B.J."/>
            <person name="Hornburger P."/>
            <person name="Mueller R.-W."/>
            <person name="Bruemmer F."/>
            <person name="Labrenz M."/>
            <person name="Spormann A.M."/>
            <person name="Op den Camp H."/>
            <person name="Overmann J."/>
            <person name="Amann R."/>
            <person name="Jetten M.S.M."/>
            <person name="Mascher T."/>
            <person name="Medema M.H."/>
            <person name="Devos D.P."/>
            <person name="Kaster A.-K."/>
            <person name="Ovreas L."/>
            <person name="Rohde M."/>
            <person name="Galperin M.Y."/>
            <person name="Jogler C."/>
        </authorList>
    </citation>
    <scope>NUCLEOTIDE SEQUENCE [LARGE SCALE GENOMIC DNA]</scope>
    <source>
        <strain evidence="1 2">UC8</strain>
    </source>
</reference>
<keyword evidence="2" id="KW-1185">Reference proteome</keyword>
<sequence>MKVGRTLKKRAGGDTAQTTSVAKLARVWRFGWIVQSLATSATAGSRFRAALPYHYIRPLLSVQHILAPPASPMLPRLLRQAR</sequence>
<protein>
    <submittedName>
        <fullName evidence="1">Uncharacterized protein</fullName>
    </submittedName>
</protein>
<dbReference type="KEGG" id="rul:UC8_40590"/>
<organism evidence="1 2">
    <name type="scientific">Roseimaritima ulvae</name>
    <dbReference type="NCBI Taxonomy" id="980254"/>
    <lineage>
        <taxon>Bacteria</taxon>
        <taxon>Pseudomonadati</taxon>
        <taxon>Planctomycetota</taxon>
        <taxon>Planctomycetia</taxon>
        <taxon>Pirellulales</taxon>
        <taxon>Pirellulaceae</taxon>
        <taxon>Roseimaritima</taxon>
    </lineage>
</organism>
<name>A0A5B9QW72_9BACT</name>
<dbReference type="EMBL" id="CP042914">
    <property type="protein sequence ID" value="QEG42030.1"/>
    <property type="molecule type" value="Genomic_DNA"/>
</dbReference>
<dbReference type="AlphaFoldDB" id="A0A5B9QW72"/>
<evidence type="ECO:0000313" key="1">
    <source>
        <dbReference type="EMBL" id="QEG42030.1"/>
    </source>
</evidence>
<evidence type="ECO:0000313" key="2">
    <source>
        <dbReference type="Proteomes" id="UP000325286"/>
    </source>
</evidence>
<dbReference type="Proteomes" id="UP000325286">
    <property type="component" value="Chromosome"/>
</dbReference>